<evidence type="ECO:0000313" key="11">
    <source>
        <dbReference type="Proteomes" id="UP001557470"/>
    </source>
</evidence>
<organism evidence="10 11">
    <name type="scientific">Umbra pygmaea</name>
    <name type="common">Eastern mudminnow</name>
    <dbReference type="NCBI Taxonomy" id="75934"/>
    <lineage>
        <taxon>Eukaryota</taxon>
        <taxon>Metazoa</taxon>
        <taxon>Chordata</taxon>
        <taxon>Craniata</taxon>
        <taxon>Vertebrata</taxon>
        <taxon>Euteleostomi</taxon>
        <taxon>Actinopterygii</taxon>
        <taxon>Neopterygii</taxon>
        <taxon>Teleostei</taxon>
        <taxon>Protacanthopterygii</taxon>
        <taxon>Esociformes</taxon>
        <taxon>Umbridae</taxon>
        <taxon>Umbra</taxon>
    </lineage>
</organism>
<dbReference type="AlphaFoldDB" id="A0ABD0WV30"/>
<dbReference type="PANTHER" id="PTHR47613:SF1">
    <property type="entry name" value="SPERM ACROSOME MEMBRANE-ASSOCIATED PROTEIN 4"/>
    <property type="match status" value="1"/>
</dbReference>
<name>A0ABD0WV30_UMBPY</name>
<evidence type="ECO:0008006" key="12">
    <source>
        <dbReference type="Google" id="ProtNLM"/>
    </source>
</evidence>
<accession>A0ABD0WV30</accession>
<keyword evidence="5" id="KW-0472">Membrane</keyword>
<keyword evidence="8" id="KW-0449">Lipoprotein</keyword>
<comment type="subcellular location">
    <subcellularLocation>
        <location evidence="1">Cell membrane</location>
        <topology evidence="1">Lipid-anchor</topology>
        <topology evidence="1">GPI-anchor</topology>
    </subcellularLocation>
</comment>
<dbReference type="GO" id="GO:0005886">
    <property type="term" value="C:plasma membrane"/>
    <property type="evidence" value="ECO:0007669"/>
    <property type="project" value="UniProtKB-SubCell"/>
</dbReference>
<evidence type="ECO:0000256" key="8">
    <source>
        <dbReference type="ARBA" id="ARBA00023288"/>
    </source>
</evidence>
<dbReference type="PANTHER" id="PTHR47613">
    <property type="entry name" value="SPERM ACROSOME MEMBRANE-ASSOCIATED PROTEIN 4"/>
    <property type="match status" value="1"/>
</dbReference>
<evidence type="ECO:0000313" key="10">
    <source>
        <dbReference type="EMBL" id="KAL0968706.1"/>
    </source>
</evidence>
<sequence>MGSPQVFPMLPALLYMAQFLPAVRCNNNLLCYYSPFMYRNQTFNLTMTECTTTERCMKGNGRYGNHNALSTRGCMGLRDCGQTRPLRLKGTTYNVTYLCCDYNYCNAGLCVTVKSLPFVVAITYVLLTVL</sequence>
<dbReference type="Proteomes" id="UP001557470">
    <property type="component" value="Unassembled WGS sequence"/>
</dbReference>
<evidence type="ECO:0000256" key="9">
    <source>
        <dbReference type="SAM" id="SignalP"/>
    </source>
</evidence>
<comment type="caution">
    <text evidence="10">The sequence shown here is derived from an EMBL/GenBank/DDBJ whole genome shotgun (WGS) entry which is preliminary data.</text>
</comment>
<keyword evidence="6" id="KW-1015">Disulfide bond</keyword>
<evidence type="ECO:0000256" key="4">
    <source>
        <dbReference type="ARBA" id="ARBA00022729"/>
    </source>
</evidence>
<keyword evidence="4 9" id="KW-0732">Signal</keyword>
<protein>
    <recommendedName>
        <fullName evidence="12">UPAR/Ly6 domain-containing protein</fullName>
    </recommendedName>
</protein>
<evidence type="ECO:0000256" key="6">
    <source>
        <dbReference type="ARBA" id="ARBA00023157"/>
    </source>
</evidence>
<keyword evidence="7" id="KW-0325">Glycoprotein</keyword>
<feature type="chain" id="PRO_5044838937" description="UPAR/Ly6 domain-containing protein" evidence="9">
    <location>
        <begin position="26"/>
        <end position="130"/>
    </location>
</feature>
<evidence type="ECO:0000256" key="7">
    <source>
        <dbReference type="ARBA" id="ARBA00023180"/>
    </source>
</evidence>
<evidence type="ECO:0000256" key="5">
    <source>
        <dbReference type="ARBA" id="ARBA00023136"/>
    </source>
</evidence>
<dbReference type="InterPro" id="IPR045860">
    <property type="entry name" value="Snake_toxin-like_sf"/>
</dbReference>
<gene>
    <name evidence="10" type="ORF">UPYG_G00270540</name>
</gene>
<evidence type="ECO:0000256" key="3">
    <source>
        <dbReference type="ARBA" id="ARBA00022622"/>
    </source>
</evidence>
<proteinExistence type="predicted"/>
<dbReference type="InterPro" id="IPR046354">
    <property type="entry name" value="SPACA4/Bouncer"/>
</dbReference>
<evidence type="ECO:0000256" key="2">
    <source>
        <dbReference type="ARBA" id="ARBA00022475"/>
    </source>
</evidence>
<keyword evidence="2" id="KW-1003">Cell membrane</keyword>
<dbReference type="GO" id="GO:0098552">
    <property type="term" value="C:side of membrane"/>
    <property type="evidence" value="ECO:0007669"/>
    <property type="project" value="UniProtKB-KW"/>
</dbReference>
<feature type="signal peptide" evidence="9">
    <location>
        <begin position="1"/>
        <end position="25"/>
    </location>
</feature>
<dbReference type="EMBL" id="JAGEUA010000008">
    <property type="protein sequence ID" value="KAL0968706.1"/>
    <property type="molecule type" value="Genomic_DNA"/>
</dbReference>
<reference evidence="10 11" key="1">
    <citation type="submission" date="2024-06" db="EMBL/GenBank/DDBJ databases">
        <authorList>
            <person name="Pan Q."/>
            <person name="Wen M."/>
            <person name="Jouanno E."/>
            <person name="Zahm M."/>
            <person name="Klopp C."/>
            <person name="Cabau C."/>
            <person name="Louis A."/>
            <person name="Berthelot C."/>
            <person name="Parey E."/>
            <person name="Roest Crollius H."/>
            <person name="Montfort J."/>
            <person name="Robinson-Rechavi M."/>
            <person name="Bouchez O."/>
            <person name="Lampietro C."/>
            <person name="Lopez Roques C."/>
            <person name="Donnadieu C."/>
            <person name="Postlethwait J."/>
            <person name="Bobe J."/>
            <person name="Verreycken H."/>
            <person name="Guiguen Y."/>
        </authorList>
    </citation>
    <scope>NUCLEOTIDE SEQUENCE [LARGE SCALE GENOMIC DNA]</scope>
    <source>
        <strain evidence="10">Up_M1</strain>
        <tissue evidence="10">Testis</tissue>
    </source>
</reference>
<keyword evidence="3" id="KW-0336">GPI-anchor</keyword>
<keyword evidence="11" id="KW-1185">Reference proteome</keyword>
<dbReference type="SUPFAM" id="SSF57302">
    <property type="entry name" value="Snake toxin-like"/>
    <property type="match status" value="1"/>
</dbReference>
<evidence type="ECO:0000256" key="1">
    <source>
        <dbReference type="ARBA" id="ARBA00004609"/>
    </source>
</evidence>